<dbReference type="Pfam" id="PF00018">
    <property type="entry name" value="SH3_1"/>
    <property type="match status" value="1"/>
</dbReference>
<evidence type="ECO:0000313" key="19">
    <source>
        <dbReference type="Proteomes" id="UP000650833"/>
    </source>
</evidence>
<feature type="compositionally biased region" description="Low complexity" evidence="14">
    <location>
        <begin position="1117"/>
        <end position="1131"/>
    </location>
</feature>
<keyword evidence="10 13" id="KW-0505">Motor protein</keyword>
<evidence type="ECO:0000313" key="18">
    <source>
        <dbReference type="EMBL" id="KAG2203676.1"/>
    </source>
</evidence>
<keyword evidence="11 13" id="KW-0009">Actin-binding</keyword>
<dbReference type="PROSITE" id="PS51757">
    <property type="entry name" value="TH1"/>
    <property type="match status" value="1"/>
</dbReference>
<dbReference type="Gene3D" id="3.40.850.10">
    <property type="entry name" value="Kinesin motor domain"/>
    <property type="match status" value="1"/>
</dbReference>
<evidence type="ECO:0000256" key="5">
    <source>
        <dbReference type="ARBA" id="ARBA00022553"/>
    </source>
</evidence>
<feature type="domain" description="SH3" evidence="15">
    <location>
        <begin position="1035"/>
        <end position="1094"/>
    </location>
</feature>
<evidence type="ECO:0000256" key="12">
    <source>
        <dbReference type="PROSITE-ProRule" id="PRU00192"/>
    </source>
</evidence>
<feature type="non-terminal residue" evidence="18">
    <location>
        <position position="1"/>
    </location>
</feature>
<evidence type="ECO:0008006" key="20">
    <source>
        <dbReference type="Google" id="ProtNLM"/>
    </source>
</evidence>
<dbReference type="GO" id="GO:0030479">
    <property type="term" value="C:actin cortical patch"/>
    <property type="evidence" value="ECO:0007669"/>
    <property type="project" value="UniProtKB-SubCell"/>
</dbReference>
<sequence length="1239" mass="138028">KLLGKKGEKKAIKANRPVRADWKEGVKKKQVGVSDMTLLTKITNEAINENLQKRWQNAEIYTYIGHVLISVNPFRDLGIYTDDVLASYRGKNLLEMPPHVFAIAESSYHHMNSYKENQCIIISGESGAGKTEAAKRIMQYIAAVSGDGHNSSIKEIKEMVLATNPLLESFGCAKTLRNDNSSRHGKYLEIQFNTQGEPVGAVITNYLLEKTRVVGQIENERNFHIFYQLTKAAPPEYQQSFGLQGPESFLYTSKSGCLDVPGINDVNDFQETLNAMGIIGLEKHEQDEIFKMLAIILWLGNIVFVEDDSGNAAISDGDVANFIAYLMEVDSESLSKALTSRIMETQRGGRRGSVYEVPLNVVQAKSVRDALSKTIYERLFEWIVTRVNVSLQARSAHQYTVGVLDIYGFEIFEENSFEQLCINYVNEKLQQIFIELTLKAEQEEYVREQIQWTPIKFFNNKVVCDLIEEKRPPGLFAALNDACATAHADSSAADNSFVQRLGFLSSNPHFESRGSKFLIRHYAGEVLYNVEGMTDRNKDSLLKDLLNLATGSSNQFIANTLFPERIDPNSKKRPPTAGDKIKVSCNTLVTKLMQCHPSYIRTIKSNDNRSPSEFDEKRVLHQVQYLGLCENIRVRRAGFAYRTNFDKFVERFYLLCPTTGYAGEYIWSRDAMSGTLEILKHNNIPAEEWQMGTTKVFIRHPETIFALENLRDKYWHNMATRIQRAWRAYVRHKIECAKKIQRFWRQNKYNIGYLQMREYGHQILGGQKERRRYSLVSMRRFTGDYMDIKAGSGLSTMIRNAVGLKGNEDVVFSMRGSTLVPRAMRSSVPSPRTFVLTNQSLHIVMATKNGKVLSMVDEKTISLNIISGISVSTLQDDWVVLHLDGSPDGDTILSCTFKTELLAHMLQQTGGRIKVSVVPQIQYKKKGNKAVSMKFVKDETAKGDGIYKSHVVKICSGAPASSQSAPPCARRAAQPSIRSTTAPRKKANPVRNTPRPTNPTTTNSQPISSSIGRSVPPPPPPPVNNSPSPPPPPPSTAPQYKAIYPFKSQEAGEIAFEKGDLLEIIEKDENGWWLARKDGIEGWVPSNYLEEYVPPVVRSTPPPPPPPARRAPPSVPTPSSIRAPPQQQQSSVPAWKQELEARKAGGVIPPSASTPVPAARRAPPAPGPKPMVPAKPSMGSKPVIPSRPGGSVPTPAPRAPPRAAGSNGTPSNAAASLADALRARRQQAPSHHDDDDDEW</sequence>
<dbReference type="FunFam" id="1.10.10.820:FF:000001">
    <property type="entry name" value="Myosin heavy chain"/>
    <property type="match status" value="1"/>
</dbReference>
<protein>
    <recommendedName>
        <fullName evidence="20">Myosin-1</fullName>
    </recommendedName>
</protein>
<dbReference type="GO" id="GO:0016787">
    <property type="term" value="F:hydrolase activity"/>
    <property type="evidence" value="ECO:0007669"/>
    <property type="project" value="UniProtKB-KW"/>
</dbReference>
<dbReference type="Proteomes" id="UP000650833">
    <property type="component" value="Unassembled WGS sequence"/>
</dbReference>
<organism evidence="18 19">
    <name type="scientific">Mucor plumbeus</name>
    <dbReference type="NCBI Taxonomy" id="97098"/>
    <lineage>
        <taxon>Eukaryota</taxon>
        <taxon>Fungi</taxon>
        <taxon>Fungi incertae sedis</taxon>
        <taxon>Mucoromycota</taxon>
        <taxon>Mucoromycotina</taxon>
        <taxon>Mucoromycetes</taxon>
        <taxon>Mucorales</taxon>
        <taxon>Mucorineae</taxon>
        <taxon>Mucoraceae</taxon>
        <taxon>Mucor</taxon>
    </lineage>
</organism>
<evidence type="ECO:0000256" key="7">
    <source>
        <dbReference type="ARBA" id="ARBA00022801"/>
    </source>
</evidence>
<keyword evidence="5" id="KW-0597">Phosphoprotein</keyword>
<keyword evidence="8 13" id="KW-0067">ATP-binding</keyword>
<dbReference type="Pfam" id="PF06017">
    <property type="entry name" value="Myosin_TH1"/>
    <property type="match status" value="1"/>
</dbReference>
<dbReference type="Pfam" id="PF00063">
    <property type="entry name" value="Myosin_head"/>
    <property type="match status" value="1"/>
</dbReference>
<reference evidence="18" key="1">
    <citation type="submission" date="2020-12" db="EMBL/GenBank/DDBJ databases">
        <title>Metabolic potential, ecology and presence of endohyphal bacteria is reflected in genomic diversity of Mucoromycotina.</title>
        <authorList>
            <person name="Muszewska A."/>
            <person name="Okrasinska A."/>
            <person name="Steczkiewicz K."/>
            <person name="Drgas O."/>
            <person name="Orlowska M."/>
            <person name="Perlinska-Lenart U."/>
            <person name="Aleksandrzak-Piekarczyk T."/>
            <person name="Szatraj K."/>
            <person name="Zielenkiewicz U."/>
            <person name="Pilsyk S."/>
            <person name="Malc E."/>
            <person name="Mieczkowski P."/>
            <person name="Kruszewska J.S."/>
            <person name="Biernat P."/>
            <person name="Pawlowska J."/>
        </authorList>
    </citation>
    <scope>NUCLEOTIDE SEQUENCE</scope>
    <source>
        <strain evidence="18">CBS 226.32</strain>
    </source>
</reference>
<dbReference type="EMBL" id="JAEPRC010000221">
    <property type="protein sequence ID" value="KAG2203676.1"/>
    <property type="molecule type" value="Genomic_DNA"/>
</dbReference>
<feature type="region of interest" description="Actin-binding" evidence="13">
    <location>
        <begin position="585"/>
        <end position="607"/>
    </location>
</feature>
<dbReference type="FunFam" id="2.30.30.40:FF:000072">
    <property type="entry name" value="Unconventional Myosin IB"/>
    <property type="match status" value="1"/>
</dbReference>
<keyword evidence="19" id="KW-1185">Reference proteome</keyword>
<keyword evidence="9 13" id="KW-0518">Myosin</keyword>
<feature type="binding site" evidence="13">
    <location>
        <begin position="124"/>
        <end position="131"/>
    </location>
    <ligand>
        <name>ATP</name>
        <dbReference type="ChEBI" id="CHEBI:30616"/>
    </ligand>
</feature>
<dbReference type="SUPFAM" id="SSF52540">
    <property type="entry name" value="P-loop containing nucleoside triphosphate hydrolases"/>
    <property type="match status" value="1"/>
</dbReference>
<dbReference type="GO" id="GO:0051666">
    <property type="term" value="P:actin cortical patch localization"/>
    <property type="evidence" value="ECO:0007669"/>
    <property type="project" value="TreeGrafter"/>
</dbReference>
<accession>A0A8H7UYS0</accession>
<dbReference type="InterPro" id="IPR036961">
    <property type="entry name" value="Kinesin_motor_dom_sf"/>
</dbReference>
<evidence type="ECO:0000259" key="17">
    <source>
        <dbReference type="PROSITE" id="PS51757"/>
    </source>
</evidence>
<dbReference type="FunFam" id="1.20.5.4820:FF:000004">
    <property type="entry name" value="Myosin IE"/>
    <property type="match status" value="1"/>
</dbReference>
<dbReference type="PRINTS" id="PR00193">
    <property type="entry name" value="MYOSINHEAVY"/>
</dbReference>
<gene>
    <name evidence="18" type="ORF">INT46_003323</name>
</gene>
<dbReference type="SMART" id="SM00242">
    <property type="entry name" value="MYSc"/>
    <property type="match status" value="1"/>
</dbReference>
<evidence type="ECO:0000256" key="14">
    <source>
        <dbReference type="SAM" id="MobiDB-lite"/>
    </source>
</evidence>
<dbReference type="AlphaFoldDB" id="A0A8H7UYS0"/>
<feature type="domain" description="TH1" evidence="17">
    <location>
        <begin position="770"/>
        <end position="960"/>
    </location>
</feature>
<dbReference type="Gene3D" id="2.30.30.40">
    <property type="entry name" value="SH3 Domains"/>
    <property type="match status" value="1"/>
</dbReference>
<evidence type="ECO:0000256" key="8">
    <source>
        <dbReference type="ARBA" id="ARBA00022840"/>
    </source>
</evidence>
<evidence type="ECO:0000256" key="6">
    <source>
        <dbReference type="ARBA" id="ARBA00022741"/>
    </source>
</evidence>
<dbReference type="SUPFAM" id="SSF50044">
    <property type="entry name" value="SH3-domain"/>
    <property type="match status" value="1"/>
</dbReference>
<dbReference type="GO" id="GO:0005886">
    <property type="term" value="C:plasma membrane"/>
    <property type="evidence" value="ECO:0007669"/>
    <property type="project" value="TreeGrafter"/>
</dbReference>
<dbReference type="Gene3D" id="1.20.5.4820">
    <property type="match status" value="1"/>
</dbReference>
<comment type="similarity">
    <text evidence="2 13">Belongs to the TRAFAC class myosin-kinesin ATPase superfamily. Myosin family.</text>
</comment>
<keyword evidence="3 12" id="KW-0728">SH3 domain</keyword>
<dbReference type="Gene3D" id="1.10.10.820">
    <property type="match status" value="1"/>
</dbReference>
<dbReference type="GO" id="GO:0000146">
    <property type="term" value="F:microfilament motor activity"/>
    <property type="evidence" value="ECO:0007669"/>
    <property type="project" value="TreeGrafter"/>
</dbReference>
<dbReference type="PANTHER" id="PTHR13140">
    <property type="entry name" value="MYOSIN"/>
    <property type="match status" value="1"/>
</dbReference>
<dbReference type="CDD" id="cd01378">
    <property type="entry name" value="MYSc_Myo1"/>
    <property type="match status" value="1"/>
</dbReference>
<feature type="region of interest" description="Disordered" evidence="14">
    <location>
        <begin position="958"/>
        <end position="1040"/>
    </location>
</feature>
<dbReference type="InterPro" id="IPR001609">
    <property type="entry name" value="Myosin_head_motor_dom-like"/>
</dbReference>
<evidence type="ECO:0000256" key="2">
    <source>
        <dbReference type="ARBA" id="ARBA00008314"/>
    </source>
</evidence>
<comment type="caution">
    <text evidence="18">The sequence shown here is derived from an EMBL/GenBank/DDBJ whole genome shotgun (WGS) entry which is preliminary data.</text>
</comment>
<dbReference type="InterPro" id="IPR001452">
    <property type="entry name" value="SH3_domain"/>
</dbReference>
<dbReference type="InterPro" id="IPR036072">
    <property type="entry name" value="MYSc_Myo1"/>
</dbReference>
<dbReference type="GO" id="GO:0005524">
    <property type="term" value="F:ATP binding"/>
    <property type="evidence" value="ECO:0007669"/>
    <property type="project" value="UniProtKB-UniRule"/>
</dbReference>
<proteinExistence type="inferred from homology"/>
<feature type="compositionally biased region" description="Pro residues" evidence="14">
    <location>
        <begin position="1100"/>
        <end position="1116"/>
    </location>
</feature>
<evidence type="ECO:0000256" key="10">
    <source>
        <dbReference type="ARBA" id="ARBA00023175"/>
    </source>
</evidence>
<dbReference type="GO" id="GO:0051286">
    <property type="term" value="C:cell tip"/>
    <property type="evidence" value="ECO:0007669"/>
    <property type="project" value="TreeGrafter"/>
</dbReference>
<feature type="compositionally biased region" description="Pro residues" evidence="14">
    <location>
        <begin position="1163"/>
        <end position="1173"/>
    </location>
</feature>
<dbReference type="PRINTS" id="PR00452">
    <property type="entry name" value="SH3DOMAIN"/>
</dbReference>
<evidence type="ECO:0000256" key="11">
    <source>
        <dbReference type="ARBA" id="ARBA00023203"/>
    </source>
</evidence>
<dbReference type="PANTHER" id="PTHR13140:SF837">
    <property type="entry name" value="MYOSIN-3-RELATED"/>
    <property type="match status" value="1"/>
</dbReference>
<dbReference type="OrthoDB" id="6108017at2759"/>
<evidence type="ECO:0000259" key="16">
    <source>
        <dbReference type="PROSITE" id="PS51456"/>
    </source>
</evidence>
<comment type="subcellular location">
    <subcellularLocation>
        <location evidence="1">Cytoplasm</location>
        <location evidence="1">Cytoskeleton</location>
        <location evidence="1">Actin patch</location>
    </subcellularLocation>
</comment>
<dbReference type="Gene3D" id="1.20.58.530">
    <property type="match status" value="1"/>
</dbReference>
<dbReference type="InterPro" id="IPR027417">
    <property type="entry name" value="P-loop_NTPase"/>
</dbReference>
<dbReference type="InterPro" id="IPR036028">
    <property type="entry name" value="SH3-like_dom_sf"/>
</dbReference>
<dbReference type="FunFam" id="1.20.120.720:FF:000015">
    <property type="entry name" value="Myosin I"/>
    <property type="match status" value="1"/>
</dbReference>
<dbReference type="GO" id="GO:0051015">
    <property type="term" value="F:actin filament binding"/>
    <property type="evidence" value="ECO:0007669"/>
    <property type="project" value="TreeGrafter"/>
</dbReference>
<evidence type="ECO:0000259" key="15">
    <source>
        <dbReference type="PROSITE" id="PS50002"/>
    </source>
</evidence>
<name>A0A8H7UYS0_9FUNG</name>
<evidence type="ECO:0000256" key="13">
    <source>
        <dbReference type="PROSITE-ProRule" id="PRU00782"/>
    </source>
</evidence>
<dbReference type="CDD" id="cd11856">
    <property type="entry name" value="SH3_p47phox_like"/>
    <property type="match status" value="1"/>
</dbReference>
<dbReference type="InterPro" id="IPR010926">
    <property type="entry name" value="Myosin_TH1"/>
</dbReference>
<evidence type="ECO:0000256" key="1">
    <source>
        <dbReference type="ARBA" id="ARBA00004134"/>
    </source>
</evidence>
<evidence type="ECO:0000256" key="4">
    <source>
        <dbReference type="ARBA" id="ARBA00022490"/>
    </source>
</evidence>
<evidence type="ECO:0000256" key="3">
    <source>
        <dbReference type="ARBA" id="ARBA00022443"/>
    </source>
</evidence>
<dbReference type="PROSITE" id="PS50002">
    <property type="entry name" value="SH3"/>
    <property type="match status" value="1"/>
</dbReference>
<feature type="compositionally biased region" description="Pro residues" evidence="14">
    <location>
        <begin position="1015"/>
        <end position="1036"/>
    </location>
</feature>
<dbReference type="PROSITE" id="PS51456">
    <property type="entry name" value="MYOSIN_MOTOR"/>
    <property type="match status" value="1"/>
</dbReference>
<keyword evidence="6 13" id="KW-0547">Nucleotide-binding</keyword>
<evidence type="ECO:0000256" key="9">
    <source>
        <dbReference type="ARBA" id="ARBA00023123"/>
    </source>
</evidence>
<keyword evidence="7" id="KW-0378">Hydrolase</keyword>
<dbReference type="SMART" id="SM00326">
    <property type="entry name" value="SH3"/>
    <property type="match status" value="1"/>
</dbReference>
<dbReference type="GO" id="GO:0007015">
    <property type="term" value="P:actin filament organization"/>
    <property type="evidence" value="ECO:0007669"/>
    <property type="project" value="TreeGrafter"/>
</dbReference>
<dbReference type="GO" id="GO:0016459">
    <property type="term" value="C:myosin complex"/>
    <property type="evidence" value="ECO:0007669"/>
    <property type="project" value="UniProtKB-KW"/>
</dbReference>
<feature type="compositionally biased region" description="Low complexity" evidence="14">
    <location>
        <begin position="958"/>
        <end position="976"/>
    </location>
</feature>
<feature type="domain" description="Myosin motor" evidence="16">
    <location>
        <begin position="31"/>
        <end position="712"/>
    </location>
</feature>
<keyword evidence="4" id="KW-0963">Cytoplasm</keyword>
<dbReference type="GO" id="GO:0006897">
    <property type="term" value="P:endocytosis"/>
    <property type="evidence" value="ECO:0007669"/>
    <property type="project" value="TreeGrafter"/>
</dbReference>
<dbReference type="Gene3D" id="1.20.120.720">
    <property type="entry name" value="Myosin VI head, motor domain, U50 subdomain"/>
    <property type="match status" value="1"/>
</dbReference>
<feature type="compositionally biased region" description="Low complexity" evidence="14">
    <location>
        <begin position="989"/>
        <end position="1014"/>
    </location>
</feature>
<feature type="region of interest" description="Disordered" evidence="14">
    <location>
        <begin position="1094"/>
        <end position="1239"/>
    </location>
</feature>
<dbReference type="FunFam" id="1.20.58.530:FF:000007">
    <property type="entry name" value="Myosin IE"/>
    <property type="match status" value="1"/>
</dbReference>
<feature type="compositionally biased region" description="Low complexity" evidence="14">
    <location>
        <begin position="1149"/>
        <end position="1162"/>
    </location>
</feature>